<evidence type="ECO:0000313" key="1">
    <source>
        <dbReference type="EMBL" id="EHA56512.1"/>
    </source>
</evidence>
<proteinExistence type="predicted"/>
<dbReference type="InParanoid" id="G4MQX7"/>
<reference evidence="1 2" key="1">
    <citation type="journal article" date="2005" name="Nature">
        <title>The genome sequence of the rice blast fungus Magnaporthe grisea.</title>
        <authorList>
            <person name="Dean R.A."/>
            <person name="Talbot N.J."/>
            <person name="Ebbole D.J."/>
            <person name="Farman M.L."/>
            <person name="Mitchell T.K."/>
            <person name="Orbach M.J."/>
            <person name="Thon M."/>
            <person name="Kulkarni R."/>
            <person name="Xu J.R."/>
            <person name="Pan H."/>
            <person name="Read N.D."/>
            <person name="Lee Y.H."/>
            <person name="Carbone I."/>
            <person name="Brown D."/>
            <person name="Oh Y.Y."/>
            <person name="Donofrio N."/>
            <person name="Jeong J.S."/>
            <person name="Soanes D.M."/>
            <person name="Djonovic S."/>
            <person name="Kolomiets E."/>
            <person name="Rehmeyer C."/>
            <person name="Li W."/>
            <person name="Harding M."/>
            <person name="Kim S."/>
            <person name="Lebrun M.H."/>
            <person name="Bohnert H."/>
            <person name="Coughlan S."/>
            <person name="Butler J."/>
            <person name="Calvo S."/>
            <person name="Ma L.J."/>
            <person name="Nicol R."/>
            <person name="Purcell S."/>
            <person name="Nusbaum C."/>
            <person name="Galagan J.E."/>
            <person name="Birren B.W."/>
        </authorList>
    </citation>
    <scope>NUCLEOTIDE SEQUENCE [LARGE SCALE GENOMIC DNA]</scope>
    <source>
        <strain evidence="2">70-15 / ATCC MYA-4617 / FGSC 8958</strain>
    </source>
</reference>
<accession>G4MQX7</accession>
<organism evidence="1 2">
    <name type="scientific">Pyricularia oryzae (strain 70-15 / ATCC MYA-4617 / FGSC 8958)</name>
    <name type="common">Rice blast fungus</name>
    <name type="synonym">Magnaporthe oryzae</name>
    <dbReference type="NCBI Taxonomy" id="242507"/>
    <lineage>
        <taxon>Eukaryota</taxon>
        <taxon>Fungi</taxon>
        <taxon>Dikarya</taxon>
        <taxon>Ascomycota</taxon>
        <taxon>Pezizomycotina</taxon>
        <taxon>Sordariomycetes</taxon>
        <taxon>Sordariomycetidae</taxon>
        <taxon>Magnaporthales</taxon>
        <taxon>Pyriculariaceae</taxon>
        <taxon>Pyricularia</taxon>
    </lineage>
</organism>
<dbReference type="RefSeq" id="XP_003709124.1">
    <property type="nucleotide sequence ID" value="XM_003709076.1"/>
</dbReference>
<keyword evidence="2" id="KW-1185">Reference proteome</keyword>
<dbReference type="Proteomes" id="UP000009058">
    <property type="component" value="Chromosome 1"/>
</dbReference>
<gene>
    <name evidence="1" type="ORF">MGG_16104</name>
</gene>
<dbReference type="KEGG" id="mgr:MGG_16104"/>
<evidence type="ECO:0000313" key="2">
    <source>
        <dbReference type="Proteomes" id="UP000009058"/>
    </source>
</evidence>
<protein>
    <submittedName>
        <fullName evidence="1">Uncharacterized protein</fullName>
    </submittedName>
</protein>
<dbReference type="VEuPathDB" id="FungiDB:MGG_16104"/>
<dbReference type="EMBL" id="CM001231">
    <property type="protein sequence ID" value="EHA56512.1"/>
    <property type="molecule type" value="Genomic_DNA"/>
</dbReference>
<name>G4MQX7_PYRO7</name>
<dbReference type="GeneID" id="12984365"/>
<feature type="non-terminal residue" evidence="1">
    <location>
        <position position="67"/>
    </location>
</feature>
<dbReference type="AlphaFoldDB" id="G4MQX7"/>
<reference key="2">
    <citation type="submission" date="2011-05" db="EMBL/GenBank/DDBJ databases">
        <title>The Genome Sequence of Magnaporthe oryzae 70-15.</title>
        <authorList>
            <consortium name="The Broad Institute Genome Sequencing Platform"/>
            <person name="Ma L.-J."/>
            <person name="Dead R."/>
            <person name="Young S.K."/>
            <person name="Zeng Q."/>
            <person name="Gargeya S."/>
            <person name="Fitzgerald M."/>
            <person name="Haas B."/>
            <person name="Abouelleil A."/>
            <person name="Alvarado L."/>
            <person name="Arachchi H.M."/>
            <person name="Berlin A."/>
            <person name="Brown A."/>
            <person name="Chapman S.B."/>
            <person name="Chen Z."/>
            <person name="Dunbar C."/>
            <person name="Freedman E."/>
            <person name="Gearin G."/>
            <person name="Gellesch M."/>
            <person name="Goldberg J."/>
            <person name="Griggs A."/>
            <person name="Gujja S."/>
            <person name="Heiman D."/>
            <person name="Howarth C."/>
            <person name="Larson L."/>
            <person name="Lui A."/>
            <person name="MacDonald P.J.P."/>
            <person name="Mehta T."/>
            <person name="Montmayeur A."/>
            <person name="Murphy C."/>
            <person name="Neiman D."/>
            <person name="Pearson M."/>
            <person name="Priest M."/>
            <person name="Roberts A."/>
            <person name="Saif S."/>
            <person name="Shea T."/>
            <person name="Shenoy N."/>
            <person name="Sisk P."/>
            <person name="Stolte C."/>
            <person name="Sykes S."/>
            <person name="Yandava C."/>
            <person name="Wortman J."/>
            <person name="Nusbaum C."/>
            <person name="Birren B."/>
        </authorList>
    </citation>
    <scope>NUCLEOTIDE SEQUENCE</scope>
    <source>
        <strain>70-15</strain>
    </source>
</reference>
<sequence>KILQFYQKLKLKIKDKISKFDRPEDFLEYADSEYLSPLFDKLIRDANTNIFNPYIIKIIVDGNNPVI</sequence>